<dbReference type="EMBL" id="JAVDPW010000007">
    <property type="protein sequence ID" value="MDR6291530.1"/>
    <property type="molecule type" value="Genomic_DNA"/>
</dbReference>
<organism evidence="2 3">
    <name type="scientific">Inquilinus ginsengisoli</name>
    <dbReference type="NCBI Taxonomy" id="363840"/>
    <lineage>
        <taxon>Bacteria</taxon>
        <taxon>Pseudomonadati</taxon>
        <taxon>Pseudomonadota</taxon>
        <taxon>Alphaproteobacteria</taxon>
        <taxon>Rhodospirillales</taxon>
        <taxon>Rhodospirillaceae</taxon>
        <taxon>Inquilinus</taxon>
    </lineage>
</organism>
<protein>
    <submittedName>
        <fullName evidence="2">DNA-binding CsgD family transcriptional regulator/PAS domain-containing protein</fullName>
    </submittedName>
</protein>
<dbReference type="GO" id="GO:0003677">
    <property type="term" value="F:DNA binding"/>
    <property type="evidence" value="ECO:0007669"/>
    <property type="project" value="UniProtKB-KW"/>
</dbReference>
<feature type="domain" description="HTH luxR-type" evidence="1">
    <location>
        <begin position="303"/>
        <end position="360"/>
    </location>
</feature>
<name>A0ABU1JSD3_9PROT</name>
<accession>A0ABU1JSD3</accession>
<evidence type="ECO:0000313" key="3">
    <source>
        <dbReference type="Proteomes" id="UP001262410"/>
    </source>
</evidence>
<evidence type="ECO:0000259" key="1">
    <source>
        <dbReference type="SMART" id="SM00421"/>
    </source>
</evidence>
<evidence type="ECO:0000313" key="2">
    <source>
        <dbReference type="EMBL" id="MDR6291530.1"/>
    </source>
</evidence>
<dbReference type="Gene3D" id="1.10.10.10">
    <property type="entry name" value="Winged helix-like DNA-binding domain superfamily/Winged helix DNA-binding domain"/>
    <property type="match status" value="1"/>
</dbReference>
<sequence length="377" mass="40640">MGDLERLSDLIGRIYDAGNDPDAWIPALNEICSWTGGEAAQVLVLNQGAPAPGLAATVGYDAEAHDRYLKEYALEDPRLPAWRRLPPTAQACHVVVDPGWFDRQPFGAFLDEHGYRWTMGAIEPGFGGLAGIGVHRARRAGPFNAVELRRLDLLVPHVRRVLALHQRFDGLSGRAGQAEDVLDRLGQALILLTADGRVVHSNAAAEQLFESGRLRLRGHRLDSDDPAEATALRGLIAAVLDPAPDAALTRLLGAAGPAALIARGCRLPVRRPPAMGSVRAAAALFLTPLGQGQGDLLRLLPALFGLSPAEARLALALHDGLSLTEIAAQHRLSRETLRTQLRFVFDKTGTRRQGALIRLLADLAGESRLLRRTKPEG</sequence>
<gene>
    <name evidence="2" type="ORF">E9232_004064</name>
</gene>
<dbReference type="InterPro" id="IPR000792">
    <property type="entry name" value="Tscrpt_reg_LuxR_C"/>
</dbReference>
<dbReference type="InterPro" id="IPR016032">
    <property type="entry name" value="Sig_transdc_resp-reg_C-effctor"/>
</dbReference>
<reference evidence="2 3" key="1">
    <citation type="submission" date="2023-07" db="EMBL/GenBank/DDBJ databases">
        <title>Sorghum-associated microbial communities from plants grown in Nebraska, USA.</title>
        <authorList>
            <person name="Schachtman D."/>
        </authorList>
    </citation>
    <scope>NUCLEOTIDE SEQUENCE [LARGE SCALE GENOMIC DNA]</scope>
    <source>
        <strain evidence="2 3">584</strain>
    </source>
</reference>
<proteinExistence type="predicted"/>
<dbReference type="SUPFAM" id="SSF46894">
    <property type="entry name" value="C-terminal effector domain of the bipartite response regulators"/>
    <property type="match status" value="1"/>
</dbReference>
<keyword evidence="3" id="KW-1185">Reference proteome</keyword>
<dbReference type="SMART" id="SM00421">
    <property type="entry name" value="HTH_LUXR"/>
    <property type="match status" value="1"/>
</dbReference>
<keyword evidence="2" id="KW-0238">DNA-binding</keyword>
<comment type="caution">
    <text evidence="2">The sequence shown here is derived from an EMBL/GenBank/DDBJ whole genome shotgun (WGS) entry which is preliminary data.</text>
</comment>
<dbReference type="Proteomes" id="UP001262410">
    <property type="component" value="Unassembled WGS sequence"/>
</dbReference>
<dbReference type="InterPro" id="IPR036388">
    <property type="entry name" value="WH-like_DNA-bd_sf"/>
</dbReference>
<dbReference type="RefSeq" id="WP_309796826.1">
    <property type="nucleotide sequence ID" value="NZ_JAVDPW010000007.1"/>
</dbReference>